<proteinExistence type="predicted"/>
<dbReference type="Gene3D" id="3.30.559.10">
    <property type="entry name" value="Chloramphenicol acetyltransferase-like domain"/>
    <property type="match status" value="1"/>
</dbReference>
<evidence type="ECO:0008006" key="3">
    <source>
        <dbReference type="Google" id="ProtNLM"/>
    </source>
</evidence>
<dbReference type="PANTHER" id="PTHR42034">
    <property type="entry name" value="CHROMOSOME 7, WHOLE GENOME SHOTGUN SEQUENCE-RELATED"/>
    <property type="match status" value="1"/>
</dbReference>
<protein>
    <recommendedName>
        <fullName evidence="3">CoA-dependent acyltransferase</fullName>
    </recommendedName>
</protein>
<dbReference type="AlphaFoldDB" id="A0A6G1IMS4"/>
<name>A0A6G1IMS4_9PLEO</name>
<dbReference type="EMBL" id="MU005603">
    <property type="protein sequence ID" value="KAF2679522.1"/>
    <property type="molecule type" value="Genomic_DNA"/>
</dbReference>
<dbReference type="Gene3D" id="3.30.559.30">
    <property type="entry name" value="Nonribosomal peptide synthetase, condensation domain"/>
    <property type="match status" value="1"/>
</dbReference>
<dbReference type="PANTHER" id="PTHR42034:SF1">
    <property type="entry name" value="CONDENSATION DOMAIN-CONTAINING PROTEIN"/>
    <property type="match status" value="1"/>
</dbReference>
<keyword evidence="2" id="KW-1185">Reference proteome</keyword>
<accession>A0A6G1IMS4</accession>
<reference evidence="1" key="1">
    <citation type="journal article" date="2020" name="Stud. Mycol.">
        <title>101 Dothideomycetes genomes: a test case for predicting lifestyles and emergence of pathogens.</title>
        <authorList>
            <person name="Haridas S."/>
            <person name="Albert R."/>
            <person name="Binder M."/>
            <person name="Bloem J."/>
            <person name="Labutti K."/>
            <person name="Salamov A."/>
            <person name="Andreopoulos B."/>
            <person name="Baker S."/>
            <person name="Barry K."/>
            <person name="Bills G."/>
            <person name="Bluhm B."/>
            <person name="Cannon C."/>
            <person name="Castanera R."/>
            <person name="Culley D."/>
            <person name="Daum C."/>
            <person name="Ezra D."/>
            <person name="Gonzalez J."/>
            <person name="Henrissat B."/>
            <person name="Kuo A."/>
            <person name="Liang C."/>
            <person name="Lipzen A."/>
            <person name="Lutzoni F."/>
            <person name="Magnuson J."/>
            <person name="Mondo S."/>
            <person name="Nolan M."/>
            <person name="Ohm R."/>
            <person name="Pangilinan J."/>
            <person name="Park H.-J."/>
            <person name="Ramirez L."/>
            <person name="Alfaro M."/>
            <person name="Sun H."/>
            <person name="Tritt A."/>
            <person name="Yoshinaga Y."/>
            <person name="Zwiers L.-H."/>
            <person name="Turgeon B."/>
            <person name="Goodwin S."/>
            <person name="Spatafora J."/>
            <person name="Crous P."/>
            <person name="Grigoriev I."/>
        </authorList>
    </citation>
    <scope>NUCLEOTIDE SEQUENCE</scope>
    <source>
        <strain evidence="1">CBS 122367</strain>
    </source>
</reference>
<organism evidence="1 2">
    <name type="scientific">Lentithecium fluviatile CBS 122367</name>
    <dbReference type="NCBI Taxonomy" id="1168545"/>
    <lineage>
        <taxon>Eukaryota</taxon>
        <taxon>Fungi</taxon>
        <taxon>Dikarya</taxon>
        <taxon>Ascomycota</taxon>
        <taxon>Pezizomycotina</taxon>
        <taxon>Dothideomycetes</taxon>
        <taxon>Pleosporomycetidae</taxon>
        <taxon>Pleosporales</taxon>
        <taxon>Massarineae</taxon>
        <taxon>Lentitheciaceae</taxon>
        <taxon>Lentithecium</taxon>
    </lineage>
</organism>
<evidence type="ECO:0000313" key="2">
    <source>
        <dbReference type="Proteomes" id="UP000799291"/>
    </source>
</evidence>
<dbReference type="Proteomes" id="UP000799291">
    <property type="component" value="Unassembled WGS sequence"/>
</dbReference>
<evidence type="ECO:0000313" key="1">
    <source>
        <dbReference type="EMBL" id="KAF2679522.1"/>
    </source>
</evidence>
<dbReference type="OrthoDB" id="2548233at2759"/>
<sequence>MSPWTASGPKTFVRPLGENEIFIKMVNDPYPHPDMEHWAINSTATIELGDGLPPSKFEAQLRHAWGHLRFQHPSLAARIAEDQISLVYEVPEPKDFENWISRTFIVARDAASAAEFMHTLKPSPYASLIYVPKTCEVLGHTSHWRSDGFGVFHLLNDLLNLVVKDDLTDPTSLPWGAEVVRLAPTIEDAAGLSPTATEEQSTLGKSLVQTFISTAGGIGIQYMGDASTPPGRTVSTQAVLSTKTTKDVVDACKSRGLTVTSAAHASVAAANWALAGSDRAKTHYTSTIRWSLRRFLPSQFSGPSYASAIATTGWMDKVEEGKEWSDYAEHYNALYRNSLSKEYVDAHRAYAVRLVALVKSLPPNLPIQSDVDISSMGIVEALIKRTYGSRDNSIAVTAISLGIENLSRQGSCYVWTFRDQLNLRVIYNEAYHEREKMERFIRTVKESLLGGLGVVES</sequence>
<dbReference type="InterPro" id="IPR023213">
    <property type="entry name" value="CAT-like_dom_sf"/>
</dbReference>
<gene>
    <name evidence="1" type="ORF">K458DRAFT_490601</name>
</gene>